<sequence length="233" mass="26895">METCRKEGLHLIRADPEFHPDEMKMMLQERVRVYSPFWIENNVTKSSVANAFGFKTAKGQKLCNKLDNITFAIQTTSCDDHLGFICEKALSKGRLSHQINNTEYFIEPQAKYSCSEAEEQCRLKKMTLVVRQPYSNNTKLQEFVFLNFGNTPSFWFKTANTSGACIPLDFMKRSEDTDKHGFICEKPVVKRKMTERHWVLIASTSTVVVIAIIVLVVYKTCTVWRAKWNMEGK</sequence>
<dbReference type="KEGG" id="mde:101895978"/>
<dbReference type="Proteomes" id="UP001652621">
    <property type="component" value="Unplaced"/>
</dbReference>
<keyword evidence="1" id="KW-0472">Membrane</keyword>
<evidence type="ECO:0000256" key="1">
    <source>
        <dbReference type="SAM" id="Phobius"/>
    </source>
</evidence>
<keyword evidence="1" id="KW-1133">Transmembrane helix</keyword>
<dbReference type="EnsemblMetazoa" id="MDOA002953-RB">
    <property type="protein sequence ID" value="MDOA002953-PB"/>
    <property type="gene ID" value="MDOA002953"/>
</dbReference>
<dbReference type="GeneID" id="101895978"/>
<feature type="transmembrane region" description="Helical" evidence="1">
    <location>
        <begin position="198"/>
        <end position="218"/>
    </location>
</feature>
<accession>A0A1I8MAQ5</accession>
<reference evidence="4" key="2">
    <citation type="submission" date="2025-05" db="UniProtKB">
        <authorList>
            <consortium name="RefSeq"/>
        </authorList>
    </citation>
    <scope>IDENTIFICATION</scope>
    <source>
        <strain evidence="4">Aabys</strain>
        <tissue evidence="4">Whole body</tissue>
    </source>
</reference>
<dbReference type="AlphaFoldDB" id="A0A1I8MAQ5"/>
<evidence type="ECO:0000313" key="4">
    <source>
        <dbReference type="RefSeq" id="XP_011295570.3"/>
    </source>
</evidence>
<gene>
    <name evidence="4" type="primary">LOC101895978</name>
</gene>
<dbReference type="SUPFAM" id="SSF56436">
    <property type="entry name" value="C-type lectin-like"/>
    <property type="match status" value="2"/>
</dbReference>
<reference evidence="2" key="1">
    <citation type="submission" date="2020-05" db="UniProtKB">
        <authorList>
            <consortium name="EnsemblMetazoa"/>
        </authorList>
    </citation>
    <scope>IDENTIFICATION</scope>
    <source>
        <strain evidence="2">Aabys</strain>
    </source>
</reference>
<dbReference type="OrthoDB" id="7925112at2759"/>
<keyword evidence="1" id="KW-0812">Transmembrane</keyword>
<dbReference type="VEuPathDB" id="VectorBase:MDOMA2_007899"/>
<dbReference type="RefSeq" id="XP_011295570.3">
    <property type="nucleotide sequence ID" value="XM_011297268.3"/>
</dbReference>
<organism evidence="2">
    <name type="scientific">Musca domestica</name>
    <name type="common">House fly</name>
    <dbReference type="NCBI Taxonomy" id="7370"/>
    <lineage>
        <taxon>Eukaryota</taxon>
        <taxon>Metazoa</taxon>
        <taxon>Ecdysozoa</taxon>
        <taxon>Arthropoda</taxon>
        <taxon>Hexapoda</taxon>
        <taxon>Insecta</taxon>
        <taxon>Pterygota</taxon>
        <taxon>Neoptera</taxon>
        <taxon>Endopterygota</taxon>
        <taxon>Diptera</taxon>
        <taxon>Brachycera</taxon>
        <taxon>Muscomorpha</taxon>
        <taxon>Muscoidea</taxon>
        <taxon>Muscidae</taxon>
        <taxon>Musca</taxon>
    </lineage>
</organism>
<evidence type="ECO:0000313" key="3">
    <source>
        <dbReference type="Proteomes" id="UP001652621"/>
    </source>
</evidence>
<protein>
    <submittedName>
        <fullName evidence="4">Uncharacterized protein LOC101895978</fullName>
    </submittedName>
</protein>
<name>A0A1I8MAQ5_MUSDO</name>
<dbReference type="VEuPathDB" id="VectorBase:MDOA002953"/>
<accession>A0A9J7DAC9</accession>
<proteinExistence type="predicted"/>
<keyword evidence="3" id="KW-1185">Reference proteome</keyword>
<dbReference type="InterPro" id="IPR016187">
    <property type="entry name" value="CTDL_fold"/>
</dbReference>
<evidence type="ECO:0000313" key="2">
    <source>
        <dbReference type="EnsemblMetazoa" id="MDOA002953-PB"/>
    </source>
</evidence>